<reference evidence="9 10" key="1">
    <citation type="journal article" date="2015" name="Int. J. Syst. Evol. Microbiol.">
        <title>Hyunsoonleella pacifica sp. nov., isolated from seawater of South Pacific Gyre.</title>
        <authorList>
            <person name="Gao X."/>
            <person name="Zhang Z."/>
            <person name="Dai X."/>
            <person name="Zhang X.H."/>
        </authorList>
    </citation>
    <scope>NUCLEOTIDE SEQUENCE [LARGE SCALE GENOMIC DNA]</scope>
    <source>
        <strain evidence="9 10">SW033</strain>
    </source>
</reference>
<dbReference type="GO" id="GO:0016020">
    <property type="term" value="C:membrane"/>
    <property type="evidence" value="ECO:0007669"/>
    <property type="project" value="UniProtKB-SubCell"/>
</dbReference>
<dbReference type="PANTHER" id="PTHR30576">
    <property type="entry name" value="COLANIC BIOSYNTHESIS UDP-GLUCOSE LIPID CARRIER TRANSFERASE"/>
    <property type="match status" value="1"/>
</dbReference>
<dbReference type="RefSeq" id="WP_130936725.1">
    <property type="nucleotide sequence ID" value="NZ_BMEE01000002.1"/>
</dbReference>
<comment type="similarity">
    <text evidence="2">Belongs to the bacterial sugar transferase family.</text>
</comment>
<dbReference type="EMBL" id="SIRS01000003">
    <property type="protein sequence ID" value="TBN16744.1"/>
    <property type="molecule type" value="Genomic_DNA"/>
</dbReference>
<feature type="transmembrane region" description="Helical" evidence="7">
    <location>
        <begin position="81"/>
        <end position="106"/>
    </location>
</feature>
<sequence>MEYIRGRYSWVIRPILLIYDLIIINLFAYYFLSFNEDVMYFFSYKPLNNKYVLYVLYSVIFWSLSGYFTKFYKVYRYSSPYAILILLIKQFFVYLIITFAFIGAFRSIALQALVTLNYLSYSFLAIAFMKFLSYYSLKGFRTFLKGNLRNVIIVGSNNATNELKKLFIEKKELGYNLKGIFGNNSNGSGNIEDCYYYLDQNSDIDEIYCAIDELTEIETTKFIQYAERNRCNLKFISNTDKILTKRLKTDYYSYLPVLSLQEVTLNNELNKFIKRSFDVIFSIFVIILIMSWLSIVLFILIKLESKGPLFYKHKRHGINYKEFYCYKYRSLKTTKEEKGTYVKEDDSRVTKVGIFLRKTSLDELPQFFNVLRGQMSVVGPRPHMLSYTEEYSKVVDKYNFIFRHNVKPGITGLAQVSGYRGQIESDTDIINRIKYDNFYIENWSLLLDIKIIIQTLINIIKGEKKAY</sequence>
<keyword evidence="5 7" id="KW-1133">Transmembrane helix</keyword>
<keyword evidence="6 7" id="KW-0472">Membrane</keyword>
<evidence type="ECO:0000256" key="5">
    <source>
        <dbReference type="ARBA" id="ARBA00022989"/>
    </source>
</evidence>
<evidence type="ECO:0000256" key="1">
    <source>
        <dbReference type="ARBA" id="ARBA00004141"/>
    </source>
</evidence>
<dbReference type="PANTHER" id="PTHR30576:SF0">
    <property type="entry name" value="UNDECAPRENYL-PHOSPHATE N-ACETYLGALACTOSAMINYL 1-PHOSPHATE TRANSFERASE-RELATED"/>
    <property type="match status" value="1"/>
</dbReference>
<dbReference type="Pfam" id="PF02397">
    <property type="entry name" value="Bac_transf"/>
    <property type="match status" value="1"/>
</dbReference>
<feature type="transmembrane region" description="Helical" evidence="7">
    <location>
        <begin position="51"/>
        <end position="69"/>
    </location>
</feature>
<organism evidence="9 10">
    <name type="scientific">Hyunsoonleella pacifica</name>
    <dbReference type="NCBI Taxonomy" id="1080224"/>
    <lineage>
        <taxon>Bacteria</taxon>
        <taxon>Pseudomonadati</taxon>
        <taxon>Bacteroidota</taxon>
        <taxon>Flavobacteriia</taxon>
        <taxon>Flavobacteriales</taxon>
        <taxon>Flavobacteriaceae</taxon>
    </lineage>
</organism>
<evidence type="ECO:0000259" key="8">
    <source>
        <dbReference type="Pfam" id="PF02397"/>
    </source>
</evidence>
<evidence type="ECO:0000256" key="7">
    <source>
        <dbReference type="SAM" id="Phobius"/>
    </source>
</evidence>
<keyword evidence="3 9" id="KW-0808">Transferase</keyword>
<evidence type="ECO:0000313" key="10">
    <source>
        <dbReference type="Proteomes" id="UP000292372"/>
    </source>
</evidence>
<dbReference type="Proteomes" id="UP000292372">
    <property type="component" value="Unassembled WGS sequence"/>
</dbReference>
<dbReference type="GO" id="GO:0016780">
    <property type="term" value="F:phosphotransferase activity, for other substituted phosphate groups"/>
    <property type="evidence" value="ECO:0007669"/>
    <property type="project" value="TreeGrafter"/>
</dbReference>
<comment type="caution">
    <text evidence="9">The sequence shown here is derived from an EMBL/GenBank/DDBJ whole genome shotgun (WGS) entry which is preliminary data.</text>
</comment>
<evidence type="ECO:0000313" key="9">
    <source>
        <dbReference type="EMBL" id="TBN16744.1"/>
    </source>
</evidence>
<feature type="transmembrane region" description="Helical" evidence="7">
    <location>
        <begin position="279"/>
        <end position="301"/>
    </location>
</feature>
<evidence type="ECO:0000256" key="4">
    <source>
        <dbReference type="ARBA" id="ARBA00022692"/>
    </source>
</evidence>
<keyword evidence="10" id="KW-1185">Reference proteome</keyword>
<evidence type="ECO:0000256" key="2">
    <source>
        <dbReference type="ARBA" id="ARBA00006464"/>
    </source>
</evidence>
<gene>
    <name evidence="9" type="ORF">EYD46_08935</name>
</gene>
<evidence type="ECO:0000256" key="6">
    <source>
        <dbReference type="ARBA" id="ARBA00023136"/>
    </source>
</evidence>
<comment type="subcellular location">
    <subcellularLocation>
        <location evidence="1">Membrane</location>
        <topology evidence="1">Multi-pass membrane protein</topology>
    </subcellularLocation>
</comment>
<evidence type="ECO:0000256" key="3">
    <source>
        <dbReference type="ARBA" id="ARBA00022679"/>
    </source>
</evidence>
<dbReference type="NCBIfam" id="TIGR03025">
    <property type="entry name" value="EPS_sugtrans"/>
    <property type="match status" value="1"/>
</dbReference>
<keyword evidence="4 7" id="KW-0812">Transmembrane</keyword>
<feature type="transmembrane region" description="Helical" evidence="7">
    <location>
        <begin position="118"/>
        <end position="137"/>
    </location>
</feature>
<dbReference type="InterPro" id="IPR003362">
    <property type="entry name" value="Bact_transf"/>
</dbReference>
<dbReference type="Gene3D" id="3.40.50.720">
    <property type="entry name" value="NAD(P)-binding Rossmann-like Domain"/>
    <property type="match status" value="1"/>
</dbReference>
<name>A0A4Q9FSY7_9FLAO</name>
<feature type="transmembrane region" description="Helical" evidence="7">
    <location>
        <begin position="12"/>
        <end position="31"/>
    </location>
</feature>
<dbReference type="InterPro" id="IPR017475">
    <property type="entry name" value="EPS_sugar_tfrase"/>
</dbReference>
<dbReference type="AlphaFoldDB" id="A0A4Q9FSY7"/>
<dbReference type="OrthoDB" id="9808602at2"/>
<accession>A0A4Q9FSY7</accession>
<feature type="domain" description="Bacterial sugar transferase" evidence="8">
    <location>
        <begin position="274"/>
        <end position="460"/>
    </location>
</feature>
<proteinExistence type="inferred from homology"/>
<protein>
    <submittedName>
        <fullName evidence="9">Exopolysaccharide biosynthesis polyprenyl glycosylphosphotransferase</fullName>
    </submittedName>
</protein>